<keyword evidence="2" id="KW-1185">Reference proteome</keyword>
<sequence length="62" mass="6792">MGLKFINNNSGLLQVQRGSRGIVALRTLGDLSYTIAYLKKEVGSRNNNVDPDPCLPDALRAF</sequence>
<name>A0A1M6C4N8_9FLAO</name>
<dbReference type="AlphaFoldDB" id="A0A1M6C4N8"/>
<dbReference type="STRING" id="558155.SAMN04487911_10381"/>
<proteinExistence type="predicted"/>
<organism evidence="1 2">
    <name type="scientific">Arenibacter nanhaiticus</name>
    <dbReference type="NCBI Taxonomy" id="558155"/>
    <lineage>
        <taxon>Bacteria</taxon>
        <taxon>Pseudomonadati</taxon>
        <taxon>Bacteroidota</taxon>
        <taxon>Flavobacteriia</taxon>
        <taxon>Flavobacteriales</taxon>
        <taxon>Flavobacteriaceae</taxon>
        <taxon>Arenibacter</taxon>
    </lineage>
</organism>
<protein>
    <submittedName>
        <fullName evidence="1">Uncharacterized protein</fullName>
    </submittedName>
</protein>
<gene>
    <name evidence="1" type="ORF">SAMN04487911_10381</name>
</gene>
<reference evidence="1 2" key="1">
    <citation type="submission" date="2016-11" db="EMBL/GenBank/DDBJ databases">
        <authorList>
            <person name="Jaros S."/>
            <person name="Januszkiewicz K."/>
            <person name="Wedrychowicz H."/>
        </authorList>
    </citation>
    <scope>NUCLEOTIDE SEQUENCE [LARGE SCALE GENOMIC DNA]</scope>
    <source>
        <strain evidence="1 2">CGMCC 1.8863</strain>
    </source>
</reference>
<dbReference type="Proteomes" id="UP000184231">
    <property type="component" value="Unassembled WGS sequence"/>
</dbReference>
<accession>A0A1M6C4N8</accession>
<dbReference type="EMBL" id="FQYX01000003">
    <property type="protein sequence ID" value="SHI55990.1"/>
    <property type="molecule type" value="Genomic_DNA"/>
</dbReference>
<evidence type="ECO:0000313" key="1">
    <source>
        <dbReference type="EMBL" id="SHI55990.1"/>
    </source>
</evidence>
<evidence type="ECO:0000313" key="2">
    <source>
        <dbReference type="Proteomes" id="UP000184231"/>
    </source>
</evidence>